<organism evidence="3 4">
    <name type="scientific">Tsuneonella deserti</name>
    <dbReference type="NCBI Taxonomy" id="2035528"/>
    <lineage>
        <taxon>Bacteria</taxon>
        <taxon>Pseudomonadati</taxon>
        <taxon>Pseudomonadota</taxon>
        <taxon>Alphaproteobacteria</taxon>
        <taxon>Sphingomonadales</taxon>
        <taxon>Erythrobacteraceae</taxon>
        <taxon>Tsuneonella</taxon>
    </lineage>
</organism>
<proteinExistence type="predicted"/>
<dbReference type="EMBL" id="BMKL01000001">
    <property type="protein sequence ID" value="GGD85244.1"/>
    <property type="molecule type" value="Genomic_DNA"/>
</dbReference>
<dbReference type="Proteomes" id="UP000619041">
    <property type="component" value="Unassembled WGS sequence"/>
</dbReference>
<keyword evidence="1" id="KW-0812">Transmembrane</keyword>
<dbReference type="Pfam" id="PF26273">
    <property type="entry name" value="Gly_zipper"/>
    <property type="match status" value="1"/>
</dbReference>
<keyword evidence="4" id="KW-1185">Reference proteome</keyword>
<name>A0ABQ1S036_9SPHN</name>
<keyword evidence="1" id="KW-0472">Membrane</keyword>
<accession>A0ABQ1S036</accession>
<feature type="domain" description="Glycine zipper-like" evidence="2">
    <location>
        <begin position="26"/>
        <end position="56"/>
    </location>
</feature>
<evidence type="ECO:0000313" key="3">
    <source>
        <dbReference type="EMBL" id="GGD85244.1"/>
    </source>
</evidence>
<protein>
    <recommendedName>
        <fullName evidence="2">Glycine zipper-like domain-containing protein</fullName>
    </recommendedName>
</protein>
<evidence type="ECO:0000259" key="2">
    <source>
        <dbReference type="Pfam" id="PF26273"/>
    </source>
</evidence>
<reference evidence="4" key="1">
    <citation type="journal article" date="2019" name="Int. J. Syst. Evol. Microbiol.">
        <title>The Global Catalogue of Microorganisms (GCM) 10K type strain sequencing project: providing services to taxonomists for standard genome sequencing and annotation.</title>
        <authorList>
            <consortium name="The Broad Institute Genomics Platform"/>
            <consortium name="The Broad Institute Genome Sequencing Center for Infectious Disease"/>
            <person name="Wu L."/>
            <person name="Ma J."/>
        </authorList>
    </citation>
    <scope>NUCLEOTIDE SEQUENCE [LARGE SCALE GENOMIC DNA]</scope>
    <source>
        <strain evidence="4">CGMCC 1.15959</strain>
    </source>
</reference>
<feature type="transmembrane region" description="Helical" evidence="1">
    <location>
        <begin position="20"/>
        <end position="38"/>
    </location>
</feature>
<feature type="transmembrane region" description="Helical" evidence="1">
    <location>
        <begin position="44"/>
        <end position="63"/>
    </location>
</feature>
<sequence>MQAANPFIRMLGMTKSKNTAVAFMGMGVALGPVLGLVFDNLAIGMGLGVALGAGIATVFHAAARLQDRD</sequence>
<evidence type="ECO:0000256" key="1">
    <source>
        <dbReference type="SAM" id="Phobius"/>
    </source>
</evidence>
<keyword evidence="1" id="KW-1133">Transmembrane helix</keyword>
<evidence type="ECO:0000313" key="4">
    <source>
        <dbReference type="Proteomes" id="UP000619041"/>
    </source>
</evidence>
<comment type="caution">
    <text evidence="3">The sequence shown here is derived from an EMBL/GenBank/DDBJ whole genome shotgun (WGS) entry which is preliminary data.</text>
</comment>
<gene>
    <name evidence="3" type="ORF">GCM10011515_01170</name>
</gene>
<dbReference type="InterPro" id="IPR058598">
    <property type="entry name" value="Gly_zipper-like_dom"/>
</dbReference>